<organism evidence="1 2">
    <name type="scientific">Paramecium octaurelia</name>
    <dbReference type="NCBI Taxonomy" id="43137"/>
    <lineage>
        <taxon>Eukaryota</taxon>
        <taxon>Sar</taxon>
        <taxon>Alveolata</taxon>
        <taxon>Ciliophora</taxon>
        <taxon>Intramacronucleata</taxon>
        <taxon>Oligohymenophorea</taxon>
        <taxon>Peniculida</taxon>
        <taxon>Parameciidae</taxon>
        <taxon>Paramecium</taxon>
    </lineage>
</organism>
<keyword evidence="2" id="KW-1185">Reference proteome</keyword>
<dbReference type="Proteomes" id="UP000683925">
    <property type="component" value="Unassembled WGS sequence"/>
</dbReference>
<dbReference type="AlphaFoldDB" id="A0A8S1UZZ8"/>
<reference evidence="1" key="1">
    <citation type="submission" date="2021-01" db="EMBL/GenBank/DDBJ databases">
        <authorList>
            <consortium name="Genoscope - CEA"/>
            <person name="William W."/>
        </authorList>
    </citation>
    <scope>NUCLEOTIDE SEQUENCE</scope>
</reference>
<evidence type="ECO:0000313" key="1">
    <source>
        <dbReference type="EMBL" id="CAD8169342.1"/>
    </source>
</evidence>
<dbReference type="OrthoDB" id="10603163at2759"/>
<evidence type="ECO:0000313" key="2">
    <source>
        <dbReference type="Proteomes" id="UP000683925"/>
    </source>
</evidence>
<name>A0A8S1UZZ8_PAROT</name>
<sequence>MDYILHCLQQKQESNTQAVESSKKIIHHMTLTPINRFYQVKDYATKRMKFNQGNYLVLNDKVKFTNLSKWTHVRLFYLKKQQITQKIRYQKVVLFQSDRIGFYRFFYIKISQNNFFMELKKIASQFIKNLMPICMFTLQFLWSIFQLFSDFVAIKEQAVKRYTQQMLTLWKVPEAAR</sequence>
<dbReference type="EMBL" id="CAJJDP010000053">
    <property type="protein sequence ID" value="CAD8169342.1"/>
    <property type="molecule type" value="Genomic_DNA"/>
</dbReference>
<accession>A0A8S1UZZ8</accession>
<gene>
    <name evidence="1" type="ORF">POCTA_138.1.T0530178</name>
</gene>
<comment type="caution">
    <text evidence="1">The sequence shown here is derived from an EMBL/GenBank/DDBJ whole genome shotgun (WGS) entry which is preliminary data.</text>
</comment>
<protein>
    <submittedName>
        <fullName evidence="1">Uncharacterized protein</fullName>
    </submittedName>
</protein>
<proteinExistence type="predicted"/>